<comment type="caution">
    <text evidence="2">The sequence shown here is derived from an EMBL/GenBank/DDBJ whole genome shotgun (WGS) entry which is preliminary data.</text>
</comment>
<organism evidence="2 3">
    <name type="scientific">Actinomyces oris</name>
    <dbReference type="NCBI Taxonomy" id="544580"/>
    <lineage>
        <taxon>Bacteria</taxon>
        <taxon>Bacillati</taxon>
        <taxon>Actinomycetota</taxon>
        <taxon>Actinomycetes</taxon>
        <taxon>Actinomycetales</taxon>
        <taxon>Actinomycetaceae</taxon>
        <taxon>Actinomyces</taxon>
    </lineage>
</organism>
<accession>A0A1Q8VPC4</accession>
<evidence type="ECO:0000313" key="3">
    <source>
        <dbReference type="Proteomes" id="UP000186394"/>
    </source>
</evidence>
<dbReference type="Proteomes" id="UP000186394">
    <property type="component" value="Unassembled WGS sequence"/>
</dbReference>
<evidence type="ECO:0000256" key="1">
    <source>
        <dbReference type="SAM" id="MobiDB-lite"/>
    </source>
</evidence>
<name>A0A1Q8VPC4_9ACTO</name>
<dbReference type="EMBL" id="MSKL01000010">
    <property type="protein sequence ID" value="OLO49952.1"/>
    <property type="molecule type" value="Genomic_DNA"/>
</dbReference>
<evidence type="ECO:0000313" key="2">
    <source>
        <dbReference type="EMBL" id="OLO49952.1"/>
    </source>
</evidence>
<sequence length="61" mass="6358">MGALAPEWPGRPAVADVAARVPLPAGLQAARNRIPHLVVDPTEATGSTTRTGALDEESRGW</sequence>
<dbReference type="RefSeq" id="WP_075417764.1">
    <property type="nucleotide sequence ID" value="NZ_MSKL01000010.1"/>
</dbReference>
<reference evidence="2 3" key="1">
    <citation type="submission" date="2016-12" db="EMBL/GenBank/DDBJ databases">
        <title>Genomic comparison of strains in the 'Actinomyces naeslundii' group.</title>
        <authorList>
            <person name="Mughal S.R."/>
            <person name="Do T."/>
            <person name="Gilbert S.C."/>
            <person name="Witherden E.A."/>
            <person name="Didelot X."/>
            <person name="Beighton D."/>
        </authorList>
    </citation>
    <scope>NUCLEOTIDE SEQUENCE [LARGE SCALE GENOMIC DNA]</scope>
    <source>
        <strain evidence="2 3">P6N</strain>
    </source>
</reference>
<dbReference type="OrthoDB" id="3259261at2"/>
<feature type="region of interest" description="Disordered" evidence="1">
    <location>
        <begin position="38"/>
        <end position="61"/>
    </location>
</feature>
<proteinExistence type="predicted"/>
<dbReference type="AlphaFoldDB" id="A0A1Q8VPC4"/>
<protein>
    <submittedName>
        <fullName evidence="2">Uncharacterized protein</fullName>
    </submittedName>
</protein>
<gene>
    <name evidence="2" type="ORF">BKH28_05000</name>
</gene>